<accession>A0A6J7JDJ0</accession>
<feature type="compositionally biased region" description="Basic residues" evidence="1">
    <location>
        <begin position="493"/>
        <end position="504"/>
    </location>
</feature>
<organism evidence="2">
    <name type="scientific">freshwater metagenome</name>
    <dbReference type="NCBI Taxonomy" id="449393"/>
    <lineage>
        <taxon>unclassified sequences</taxon>
        <taxon>metagenomes</taxon>
        <taxon>ecological metagenomes</taxon>
    </lineage>
</organism>
<dbReference type="AntiFam" id="ANF00142">
    <property type="entry name" value="Shadow ORF (opposite yadG)"/>
</dbReference>
<reference evidence="2" key="1">
    <citation type="submission" date="2020-05" db="EMBL/GenBank/DDBJ databases">
        <authorList>
            <person name="Chiriac C."/>
            <person name="Salcher M."/>
            <person name="Ghai R."/>
            <person name="Kavagutti S V."/>
        </authorList>
    </citation>
    <scope>NUCLEOTIDE SEQUENCE</scope>
</reference>
<gene>
    <name evidence="2" type="ORF">UFOPK3564_02936</name>
</gene>
<proteinExistence type="predicted"/>
<name>A0A6J7JDJ0_9ZZZZ</name>
<feature type="region of interest" description="Disordered" evidence="1">
    <location>
        <begin position="493"/>
        <end position="570"/>
    </location>
</feature>
<dbReference type="EMBL" id="CAFBMK010000243">
    <property type="protein sequence ID" value="CAB4940787.1"/>
    <property type="molecule type" value="Genomic_DNA"/>
</dbReference>
<dbReference type="AlphaFoldDB" id="A0A6J7JDJ0"/>
<evidence type="ECO:0000313" key="2">
    <source>
        <dbReference type="EMBL" id="CAB4940787.1"/>
    </source>
</evidence>
<evidence type="ECO:0000256" key="1">
    <source>
        <dbReference type="SAM" id="MobiDB-lite"/>
    </source>
</evidence>
<protein>
    <submittedName>
        <fullName evidence="2">Unannotated protein</fullName>
    </submittedName>
</protein>
<sequence>MPDAAVAHQAVDVVAGALDEVAVVRDDHERPGPRVEQVLERREGVDVEVVGRLVQDEHVGLLHQEAHELQPAALAAGQVLDQRAGAGAAEAEALAELSGGQLEAVAGGRAAADLLEGLEHAQVAGDLDGVLRQLRQPDGRAALDLARRRHRRAAEDVDERRLAGAVDADERVAVARAEAPGGVVEQDLVAVGHRDVLDVDDLAAEAAGGEAQQLDAVARRGLVRDQLVGGVDPELRLRRPGGRTPPQPRELLAQELPAPCVLGGLLAVALRTRQHVGRVAALVLVDGAVDDLPRGGADGVEEPPVVGDDDHRAAPLREEPGEPGHALDVEVVRRLVEQQQVGGVQQQLRQGDAAALAARERPDDGVEALGEAPQLDAAEQALQDGAERLVARPLVVGAVPDQLLADRLLGVQGVALADERQVEVADAGNGAGVGLLEPGDEAHECRLAVAVAPDDADAVAGLDAEGDVGQDAAAGVALVDRLEVDEVLRGGSHRRGILPGRRVRPPPGRVRATAPPHADRRPTASGSPLGPLRATAVLGRRVGPVGHRGPRRRAQPGAAPVATGRAGSRL</sequence>
<dbReference type="AntiFam" id="ANF00095">
    <property type="entry name" value="Shadow ORF (opposite ABC transporters)"/>
</dbReference>